<feature type="compositionally biased region" description="Low complexity" evidence="6">
    <location>
        <begin position="64"/>
        <end position="74"/>
    </location>
</feature>
<dbReference type="AlphaFoldDB" id="R9P613"/>
<evidence type="ECO:0000313" key="9">
    <source>
        <dbReference type="Proteomes" id="UP000014071"/>
    </source>
</evidence>
<dbReference type="SMART" id="SM00154">
    <property type="entry name" value="ZnF_AN1"/>
    <property type="match status" value="2"/>
</dbReference>
<dbReference type="RefSeq" id="XP_012190361.1">
    <property type="nucleotide sequence ID" value="XM_012334971.1"/>
</dbReference>
<evidence type="ECO:0000256" key="2">
    <source>
        <dbReference type="ARBA" id="ARBA00022737"/>
    </source>
</evidence>
<feature type="compositionally biased region" description="Low complexity" evidence="6">
    <location>
        <begin position="250"/>
        <end position="267"/>
    </location>
</feature>
<dbReference type="Gene3D" id="4.10.1110.10">
    <property type="entry name" value="AN1-like Zinc finger"/>
    <property type="match status" value="2"/>
</dbReference>
<dbReference type="InterPro" id="IPR035896">
    <property type="entry name" value="AN1-like_Znf"/>
</dbReference>
<dbReference type="InterPro" id="IPR057357">
    <property type="entry name" value="Znf-C2H2_ZFAND2A/B"/>
</dbReference>
<reference evidence="9" key="1">
    <citation type="journal article" date="2013" name="Genome Announc.">
        <title>Draft genome sequence of the basidiomycetous yeast-like fungus Pseudozyma hubeiensis SY62, which produces an abundant amount of the biosurfactant mannosylerythritol lipids.</title>
        <authorList>
            <person name="Konishi M."/>
            <person name="Hatada Y."/>
            <person name="Horiuchi J."/>
        </authorList>
    </citation>
    <scope>NUCLEOTIDE SEQUENCE [LARGE SCALE GENOMIC DNA]</scope>
    <source>
        <strain evidence="9">SY62</strain>
    </source>
</reference>
<evidence type="ECO:0000256" key="5">
    <source>
        <dbReference type="PROSITE-ProRule" id="PRU00449"/>
    </source>
</evidence>
<sequence length="380" mass="42091">MLRRRRGMLSACGMVAADRSSYKPSNIAELLLARPKLWLRLGELGHFKARTKPNAQPNGRHPRLSQPRRLAPSLPRLPPPRHPTPIPSSVMPERSTGPMMFIGERCAFDECHREDFLPFKCSDCRQHYCSNHFRPQAHRCAHYDVADVDYRVPLCPICDNPPEGWKRDQDPNIAMDRHLSGQCPMLDSNGYLKPNAALPKSTQMKRVKKTNECSFVKCSKIMVVPIKCPQCSASFCPSHRAPNQHSCKHASTSSSPASSSTRLANSTSSASGIKNAFSNLKISSHSSSSAPIKPSPPSNQTPSRPIDASSSNTTSAPFGKMFDKSEKRAKAERLSAIRAMQARQRKGILSKADELKLAEEMAMLSKTERIKASDSDCIVM</sequence>
<keyword evidence="3 5" id="KW-0863">Zinc-finger</keyword>
<organism evidence="8 9">
    <name type="scientific">Pseudozyma hubeiensis (strain SY62)</name>
    <name type="common">Yeast</name>
    <dbReference type="NCBI Taxonomy" id="1305764"/>
    <lineage>
        <taxon>Eukaryota</taxon>
        <taxon>Fungi</taxon>
        <taxon>Dikarya</taxon>
        <taxon>Basidiomycota</taxon>
        <taxon>Ustilaginomycotina</taxon>
        <taxon>Ustilaginomycetes</taxon>
        <taxon>Ustilaginales</taxon>
        <taxon>Ustilaginaceae</taxon>
        <taxon>Pseudozyma</taxon>
    </lineage>
</organism>
<keyword evidence="1" id="KW-0479">Metal-binding</keyword>
<dbReference type="PROSITE" id="PS51039">
    <property type="entry name" value="ZF_AN1"/>
    <property type="match status" value="1"/>
</dbReference>
<keyword evidence="4" id="KW-0862">Zinc</keyword>
<feature type="region of interest" description="Disordered" evidence="6">
    <location>
        <begin position="284"/>
        <end position="329"/>
    </location>
</feature>
<dbReference type="Pfam" id="PF25403">
    <property type="entry name" value="zf-C2H2_ZFAND2"/>
    <property type="match status" value="1"/>
</dbReference>
<keyword evidence="9" id="KW-1185">Reference proteome</keyword>
<feature type="region of interest" description="Disordered" evidence="6">
    <location>
        <begin position="49"/>
        <end position="94"/>
    </location>
</feature>
<feature type="region of interest" description="Disordered" evidence="6">
    <location>
        <begin position="244"/>
        <end position="267"/>
    </location>
</feature>
<feature type="compositionally biased region" description="Polar residues" evidence="6">
    <location>
        <begin position="300"/>
        <end position="316"/>
    </location>
</feature>
<evidence type="ECO:0000256" key="6">
    <source>
        <dbReference type="SAM" id="MobiDB-lite"/>
    </source>
</evidence>
<accession>R9P613</accession>
<dbReference type="SUPFAM" id="SSF118310">
    <property type="entry name" value="AN1-like Zinc finger"/>
    <property type="match status" value="2"/>
</dbReference>
<dbReference type="Proteomes" id="UP000014071">
    <property type="component" value="Unassembled WGS sequence"/>
</dbReference>
<dbReference type="STRING" id="1305764.R9P613"/>
<evidence type="ECO:0000313" key="8">
    <source>
        <dbReference type="EMBL" id="GAC96774.1"/>
    </source>
</evidence>
<proteinExistence type="predicted"/>
<dbReference type="PANTHER" id="PTHR14677">
    <property type="entry name" value="ARSENITE INDUCUBLE RNA ASSOCIATED PROTEIN AIP-1-RELATED"/>
    <property type="match status" value="1"/>
</dbReference>
<dbReference type="GO" id="GO:0008270">
    <property type="term" value="F:zinc ion binding"/>
    <property type="evidence" value="ECO:0007669"/>
    <property type="project" value="UniProtKB-KW"/>
</dbReference>
<evidence type="ECO:0000256" key="3">
    <source>
        <dbReference type="ARBA" id="ARBA00022771"/>
    </source>
</evidence>
<evidence type="ECO:0000256" key="1">
    <source>
        <dbReference type="ARBA" id="ARBA00022723"/>
    </source>
</evidence>
<dbReference type="GO" id="GO:0005737">
    <property type="term" value="C:cytoplasm"/>
    <property type="evidence" value="ECO:0007669"/>
    <property type="project" value="TreeGrafter"/>
</dbReference>
<name>R9P613_PSEHS</name>
<dbReference type="eggNOG" id="KOG3183">
    <property type="taxonomic scope" value="Eukaryota"/>
</dbReference>
<evidence type="ECO:0000259" key="7">
    <source>
        <dbReference type="PROSITE" id="PS51039"/>
    </source>
</evidence>
<dbReference type="PANTHER" id="PTHR14677:SF40">
    <property type="entry name" value="CDC48-ASSOCIATED UBIQUITIN-LIKE_ZINC FINGER PROTEIN 1"/>
    <property type="match status" value="1"/>
</dbReference>
<feature type="compositionally biased region" description="Pro residues" evidence="6">
    <location>
        <begin position="75"/>
        <end position="86"/>
    </location>
</feature>
<protein>
    <recommendedName>
        <fullName evidence="7">AN1-type domain-containing protein</fullName>
    </recommendedName>
</protein>
<dbReference type="EMBL" id="DF238805">
    <property type="protein sequence ID" value="GAC96774.1"/>
    <property type="molecule type" value="Genomic_DNA"/>
</dbReference>
<gene>
    <name evidence="8" type="ORF">PHSY_004358</name>
</gene>
<feature type="domain" description="AN1-type" evidence="7">
    <location>
        <begin position="207"/>
        <end position="255"/>
    </location>
</feature>
<evidence type="ECO:0000256" key="4">
    <source>
        <dbReference type="ARBA" id="ARBA00022833"/>
    </source>
</evidence>
<dbReference type="Pfam" id="PF01428">
    <property type="entry name" value="zf-AN1"/>
    <property type="match status" value="2"/>
</dbReference>
<dbReference type="InterPro" id="IPR000058">
    <property type="entry name" value="Znf_AN1"/>
</dbReference>
<dbReference type="OrthoDB" id="431929at2759"/>
<dbReference type="HOGENOM" id="CLU_061621_0_0_1"/>
<dbReference type="GeneID" id="24109640"/>
<keyword evidence="2" id="KW-0677">Repeat</keyword>